<feature type="compositionally biased region" description="Basic and acidic residues" evidence="1">
    <location>
        <begin position="496"/>
        <end position="505"/>
    </location>
</feature>
<organism evidence="2 3">
    <name type="scientific">Apatococcus lobatus</name>
    <dbReference type="NCBI Taxonomy" id="904363"/>
    <lineage>
        <taxon>Eukaryota</taxon>
        <taxon>Viridiplantae</taxon>
        <taxon>Chlorophyta</taxon>
        <taxon>core chlorophytes</taxon>
        <taxon>Trebouxiophyceae</taxon>
        <taxon>Chlorellales</taxon>
        <taxon>Chlorellaceae</taxon>
        <taxon>Apatococcus</taxon>
    </lineage>
</organism>
<feature type="compositionally biased region" description="Low complexity" evidence="1">
    <location>
        <begin position="46"/>
        <end position="62"/>
    </location>
</feature>
<sequence>MVTASSRDTSILADINATLGTPTTSPADYVRNLDRQFSAALSTQTSARSPSSIPLSSEAASAGLPNSNRSTLPWRQAPSLQLQRPIHGSSQVNTPNQPAAADAVTERPTAASNAPTGMSATLLLPAVPTRTPISREASTAPQTASSAVPSSWLRVPRQRGPGDLIRELSQYGPDSGAPNAQSDAGNPAASAGSAASSKWGSRVICSQSVERESAKLAAVPGSQASDSGNAVSILRPAQGLAEDASALQMPPAGISLPSVPSINAASSKWGSKLASARSVSKPGSDEVTPALSAKASASAQALVSELSQTLNRLSSTGASVAAPPATSSQPPPLDNLGAPPSSPSATAAPVSDGPKLRTANEYRATGGGQMLSQQINARGGAPPSHMPSMQRPPSRLSSQRTASASHDAPTPSSRNPLSRSTLLTSIHENARAAQVPHSSQALDPGSQSGTALVLDDLSIQLGRFDAAGRILPESHGLGSVRSVTQDHGRSPGLPSRKSEADRNGDYRASSADIGYTQQQSTSNPSVAAAESATSGSRFRSRTSAGPAPEMTSTGSNANGLGLAEPASEVSSRRQSHTLAGPAPHTAEDAPDASELSLAEPAHGALSRRQSHISAGPAPPTASSSQFVSGSRRQSDALAGHVHAPPTANGFLPSQASEDAEPTPEGTSRRHSLTSLGPAPPTTSNALPASGLPSASMAPLPKSSTHSHAQAGHALAAPPDPLQTGYSQSSAYSNTGSLLGMSRQQSLFGAGPAPRGTTGTSAPSQMVVSRQASQMQPLMAQSQKAGSLGQVASPLARRATWERSRSVSNGAHPEPPPAADRDGLRTRISWASQAGALPPTSSRLPRISDGLEAGSSLSEPFAAQDPMPDDVGEPLLGKRKSRSGAASAADFQVQQLNVQDVLASLQDALQANNGADVPSYQASESSHSKFKLLSEALSQRIEAWRLMEANSAATFHNQLCSQFAASSVEAGTWQT</sequence>
<feature type="compositionally biased region" description="Low complexity" evidence="1">
    <location>
        <begin position="748"/>
        <end position="762"/>
    </location>
</feature>
<feature type="region of interest" description="Disordered" evidence="1">
    <location>
        <begin position="477"/>
        <end position="729"/>
    </location>
</feature>
<feature type="compositionally biased region" description="Polar residues" evidence="1">
    <location>
        <begin position="763"/>
        <end position="784"/>
    </location>
</feature>
<dbReference type="Proteomes" id="UP001438707">
    <property type="component" value="Unassembled WGS sequence"/>
</dbReference>
<feature type="compositionally biased region" description="Polar residues" evidence="1">
    <location>
        <begin position="515"/>
        <end position="543"/>
    </location>
</feature>
<gene>
    <name evidence="2" type="ORF">WJX74_000013</name>
</gene>
<evidence type="ECO:0000313" key="2">
    <source>
        <dbReference type="EMBL" id="KAK9825005.1"/>
    </source>
</evidence>
<feature type="compositionally biased region" description="Polar residues" evidence="1">
    <location>
        <begin position="136"/>
        <end position="149"/>
    </location>
</feature>
<feature type="compositionally biased region" description="Polar residues" evidence="1">
    <location>
        <begin position="86"/>
        <end position="97"/>
    </location>
</feature>
<comment type="caution">
    <text evidence="2">The sequence shown here is derived from an EMBL/GenBank/DDBJ whole genome shotgun (WGS) entry which is preliminary data.</text>
</comment>
<dbReference type="EMBL" id="JALJOS010000026">
    <property type="protein sequence ID" value="KAK9825005.1"/>
    <property type="molecule type" value="Genomic_DNA"/>
</dbReference>
<evidence type="ECO:0000256" key="1">
    <source>
        <dbReference type="SAM" id="MobiDB-lite"/>
    </source>
</evidence>
<dbReference type="AlphaFoldDB" id="A0AAW1QUP1"/>
<feature type="region of interest" description="Disordered" evidence="1">
    <location>
        <begin position="745"/>
        <end position="882"/>
    </location>
</feature>
<keyword evidence="3" id="KW-1185">Reference proteome</keyword>
<evidence type="ECO:0000313" key="3">
    <source>
        <dbReference type="Proteomes" id="UP001438707"/>
    </source>
</evidence>
<feature type="region of interest" description="Disordered" evidence="1">
    <location>
        <begin position="86"/>
        <end position="120"/>
    </location>
</feature>
<protein>
    <submittedName>
        <fullName evidence="2">Uncharacterized protein</fullName>
    </submittedName>
</protein>
<accession>A0AAW1QUP1</accession>
<feature type="compositionally biased region" description="Low complexity" evidence="1">
    <location>
        <begin position="314"/>
        <end position="328"/>
    </location>
</feature>
<feature type="region of interest" description="Disordered" evidence="1">
    <location>
        <begin position="41"/>
        <end position="72"/>
    </location>
</feature>
<reference evidence="2 3" key="1">
    <citation type="journal article" date="2024" name="Nat. Commun.">
        <title>Phylogenomics reveals the evolutionary origins of lichenization in chlorophyte algae.</title>
        <authorList>
            <person name="Puginier C."/>
            <person name="Libourel C."/>
            <person name="Otte J."/>
            <person name="Skaloud P."/>
            <person name="Haon M."/>
            <person name="Grisel S."/>
            <person name="Petersen M."/>
            <person name="Berrin J.G."/>
            <person name="Delaux P.M."/>
            <person name="Dal Grande F."/>
            <person name="Keller J."/>
        </authorList>
    </citation>
    <scope>NUCLEOTIDE SEQUENCE [LARGE SCALE GENOMIC DNA]</scope>
    <source>
        <strain evidence="2 3">SAG 2145</strain>
    </source>
</reference>
<feature type="compositionally biased region" description="Low complexity" evidence="1">
    <location>
        <begin position="182"/>
        <end position="196"/>
    </location>
</feature>
<proteinExistence type="predicted"/>
<feature type="compositionally biased region" description="Polar residues" evidence="1">
    <location>
        <begin position="110"/>
        <end position="119"/>
    </location>
</feature>
<feature type="region of interest" description="Disordered" evidence="1">
    <location>
        <begin position="314"/>
        <end position="418"/>
    </location>
</feature>
<feature type="region of interest" description="Disordered" evidence="1">
    <location>
        <begin position="134"/>
        <end position="196"/>
    </location>
</feature>
<feature type="compositionally biased region" description="Polar residues" evidence="1">
    <location>
        <begin position="395"/>
        <end position="418"/>
    </location>
</feature>
<name>A0AAW1QUP1_9CHLO</name>